<evidence type="ECO:0000313" key="4">
    <source>
        <dbReference type="Proteomes" id="UP000763557"/>
    </source>
</evidence>
<sequence>MSEYELREGLRLAVADEPPMTFDLDELMLTAERMVRRRRALVAVGVSTAAVAVVAVTVPVLLGIGGSPEELPQAAPPSTTPSQTSTATSATPATPPARPKLTAAQLRQRGNELRAYLRPQFPKDVPGAQNVNVRPFGGEAEDQFWEGQDYLEGMVRFTLGEVQTAVAVYVSNEQASQPCTGCQERPQPDGSKVVIHAESGPAGNDPAMLITSATHFRNDGTATRITAYNYDPTGGSPLRYQDRVALTEEQLVKLATDPTLHL</sequence>
<name>A0ABX2EXP1_9PSEU</name>
<evidence type="ECO:0000313" key="3">
    <source>
        <dbReference type="EMBL" id="NRN63774.1"/>
    </source>
</evidence>
<organism evidence="3 4">
    <name type="scientific">Kibdelosporangium persicum</name>
    <dbReference type="NCBI Taxonomy" id="2698649"/>
    <lineage>
        <taxon>Bacteria</taxon>
        <taxon>Bacillati</taxon>
        <taxon>Actinomycetota</taxon>
        <taxon>Actinomycetes</taxon>
        <taxon>Pseudonocardiales</taxon>
        <taxon>Pseudonocardiaceae</taxon>
        <taxon>Kibdelosporangium</taxon>
    </lineage>
</organism>
<evidence type="ECO:0000256" key="1">
    <source>
        <dbReference type="SAM" id="MobiDB-lite"/>
    </source>
</evidence>
<keyword evidence="2" id="KW-0472">Membrane</keyword>
<reference evidence="3 4" key="1">
    <citation type="submission" date="2020-01" db="EMBL/GenBank/DDBJ databases">
        <title>Kibdelosporangium persica a novel Actinomycetes from a hot desert in Iran.</title>
        <authorList>
            <person name="Safaei N."/>
            <person name="Zaburannyi N."/>
            <person name="Mueller R."/>
            <person name="Wink J."/>
        </authorList>
    </citation>
    <scope>NUCLEOTIDE SEQUENCE [LARGE SCALE GENOMIC DNA]</scope>
    <source>
        <strain evidence="3 4">4NS15</strain>
    </source>
</reference>
<keyword evidence="2" id="KW-1133">Transmembrane helix</keyword>
<keyword evidence="2" id="KW-0812">Transmembrane</keyword>
<protein>
    <submittedName>
        <fullName evidence="3">Uncharacterized protein</fullName>
    </submittedName>
</protein>
<feature type="compositionally biased region" description="Low complexity" evidence="1">
    <location>
        <begin position="80"/>
        <end position="92"/>
    </location>
</feature>
<evidence type="ECO:0000256" key="2">
    <source>
        <dbReference type="SAM" id="Phobius"/>
    </source>
</evidence>
<dbReference type="EMBL" id="JAAATY010000002">
    <property type="protein sequence ID" value="NRN63774.1"/>
    <property type="molecule type" value="Genomic_DNA"/>
</dbReference>
<comment type="caution">
    <text evidence="3">The sequence shown here is derived from an EMBL/GenBank/DDBJ whole genome shotgun (WGS) entry which is preliminary data.</text>
</comment>
<dbReference type="RefSeq" id="WP_173124931.1">
    <property type="nucleotide sequence ID" value="NZ_CBCSGW010000006.1"/>
</dbReference>
<feature type="transmembrane region" description="Helical" evidence="2">
    <location>
        <begin position="40"/>
        <end position="62"/>
    </location>
</feature>
<keyword evidence="4" id="KW-1185">Reference proteome</keyword>
<gene>
    <name evidence="3" type="ORF">GC106_9750</name>
</gene>
<dbReference type="Proteomes" id="UP000763557">
    <property type="component" value="Unassembled WGS sequence"/>
</dbReference>
<feature type="region of interest" description="Disordered" evidence="1">
    <location>
        <begin position="69"/>
        <end position="100"/>
    </location>
</feature>
<proteinExistence type="predicted"/>
<accession>A0ABX2EXP1</accession>